<evidence type="ECO:0000256" key="3">
    <source>
        <dbReference type="ARBA" id="ARBA00013107"/>
    </source>
</evidence>
<evidence type="ECO:0000256" key="6">
    <source>
        <dbReference type="ARBA" id="ARBA00022496"/>
    </source>
</evidence>
<keyword evidence="10" id="KW-0406">Ion transport</keyword>
<dbReference type="GO" id="GO:0006826">
    <property type="term" value="P:iron ion transport"/>
    <property type="evidence" value="ECO:0007669"/>
    <property type="project" value="UniProtKB-KW"/>
</dbReference>
<dbReference type="OMA" id="VDHKLAM"/>
<dbReference type="PROSITE" id="PS01344">
    <property type="entry name" value="FRATAXIN_1"/>
    <property type="match status" value="1"/>
</dbReference>
<gene>
    <name evidence="13" type="ORF">ABL78_6888</name>
</gene>
<dbReference type="PANTHER" id="PTHR16821:SF2">
    <property type="entry name" value="FRATAXIN, MITOCHONDRIAL"/>
    <property type="match status" value="1"/>
</dbReference>
<dbReference type="InterPro" id="IPR036524">
    <property type="entry name" value="Frataxin/CyaY_sf"/>
</dbReference>
<dbReference type="EMBL" id="LJSK01000293">
    <property type="protein sequence ID" value="KPI84063.1"/>
    <property type="molecule type" value="Genomic_DNA"/>
</dbReference>
<evidence type="ECO:0000256" key="7">
    <source>
        <dbReference type="ARBA" id="ARBA00022946"/>
    </source>
</evidence>
<dbReference type="PANTHER" id="PTHR16821">
    <property type="entry name" value="FRATAXIN"/>
    <property type="match status" value="1"/>
</dbReference>
<evidence type="ECO:0000256" key="1">
    <source>
        <dbReference type="ARBA" id="ARBA00004173"/>
    </source>
</evidence>
<protein>
    <recommendedName>
        <fullName evidence="3">ferroxidase</fullName>
        <ecNumber evidence="3">1.16.3.1</ecNumber>
    </recommendedName>
</protein>
<dbReference type="Gene3D" id="3.30.920.10">
    <property type="entry name" value="Frataxin/CyaY"/>
    <property type="match status" value="1"/>
</dbReference>
<dbReference type="OrthoDB" id="1897642at2759"/>
<keyword evidence="5" id="KW-0813">Transport</keyword>
<evidence type="ECO:0000256" key="2">
    <source>
        <dbReference type="ARBA" id="ARBA00008183"/>
    </source>
</evidence>
<evidence type="ECO:0000313" key="13">
    <source>
        <dbReference type="EMBL" id="KPI84063.1"/>
    </source>
</evidence>
<evidence type="ECO:0000256" key="11">
    <source>
        <dbReference type="ARBA" id="ARBA00023128"/>
    </source>
</evidence>
<comment type="subcellular location">
    <subcellularLocation>
        <location evidence="1">Mitochondrion</location>
    </subcellularLocation>
</comment>
<dbReference type="GO" id="GO:0005739">
    <property type="term" value="C:mitochondrion"/>
    <property type="evidence" value="ECO:0007669"/>
    <property type="project" value="UniProtKB-SubCell"/>
</dbReference>
<dbReference type="VEuPathDB" id="TriTrypDB:Lsey_0293_0080"/>
<dbReference type="InterPro" id="IPR002908">
    <property type="entry name" value="Frataxin/CyaY"/>
</dbReference>
<dbReference type="NCBIfam" id="TIGR03421">
    <property type="entry name" value="FeS_CyaY"/>
    <property type="match status" value="1"/>
</dbReference>
<keyword evidence="7" id="KW-0809">Transit peptide</keyword>
<dbReference type="SUPFAM" id="SSF55387">
    <property type="entry name" value="Frataxin/Nqo15-like"/>
    <property type="match status" value="1"/>
</dbReference>
<dbReference type="PROSITE" id="PS50810">
    <property type="entry name" value="FRATAXIN_2"/>
    <property type="match status" value="1"/>
</dbReference>
<keyword evidence="14" id="KW-1185">Reference proteome</keyword>
<dbReference type="InterPro" id="IPR020895">
    <property type="entry name" value="Frataxin_CS"/>
</dbReference>
<dbReference type="AlphaFoldDB" id="A0A0N1I091"/>
<dbReference type="SMART" id="SM01219">
    <property type="entry name" value="Frataxin_Cyay"/>
    <property type="match status" value="1"/>
</dbReference>
<keyword evidence="6" id="KW-0410">Iron transport</keyword>
<accession>A0A0N1I091</accession>
<keyword evidence="9" id="KW-0408">Iron</keyword>
<dbReference type="GO" id="GO:0008198">
    <property type="term" value="F:ferrous iron binding"/>
    <property type="evidence" value="ECO:0007669"/>
    <property type="project" value="TreeGrafter"/>
</dbReference>
<keyword evidence="4" id="KW-0409">Iron storage</keyword>
<dbReference type="NCBIfam" id="TIGR03422">
    <property type="entry name" value="mito_frataxin"/>
    <property type="match status" value="1"/>
</dbReference>
<evidence type="ECO:0000256" key="9">
    <source>
        <dbReference type="ARBA" id="ARBA00023004"/>
    </source>
</evidence>
<dbReference type="GO" id="GO:0016226">
    <property type="term" value="P:iron-sulfur cluster assembly"/>
    <property type="evidence" value="ECO:0007669"/>
    <property type="project" value="InterPro"/>
</dbReference>
<evidence type="ECO:0000256" key="4">
    <source>
        <dbReference type="ARBA" id="ARBA00022434"/>
    </source>
</evidence>
<keyword evidence="8" id="KW-0560">Oxidoreductase</keyword>
<dbReference type="Pfam" id="PF01491">
    <property type="entry name" value="Frataxin_Cyay"/>
    <property type="match status" value="1"/>
</dbReference>
<dbReference type="GO" id="GO:0051537">
    <property type="term" value="F:2 iron, 2 sulfur cluster binding"/>
    <property type="evidence" value="ECO:0007669"/>
    <property type="project" value="TreeGrafter"/>
</dbReference>
<organism evidence="13 14">
    <name type="scientific">Leptomonas seymouri</name>
    <dbReference type="NCBI Taxonomy" id="5684"/>
    <lineage>
        <taxon>Eukaryota</taxon>
        <taxon>Discoba</taxon>
        <taxon>Euglenozoa</taxon>
        <taxon>Kinetoplastea</taxon>
        <taxon>Metakinetoplastina</taxon>
        <taxon>Trypanosomatida</taxon>
        <taxon>Trypanosomatidae</taxon>
        <taxon>Leishmaniinae</taxon>
        <taxon>Leptomonas</taxon>
    </lineage>
</organism>
<dbReference type="EC" id="1.16.3.1" evidence="3"/>
<dbReference type="InterPro" id="IPR017789">
    <property type="entry name" value="Frataxin"/>
</dbReference>
<reference evidence="13 14" key="1">
    <citation type="journal article" date="2015" name="PLoS Pathog.">
        <title>Leptomonas seymouri: Adaptations to the Dixenous Life Cycle Analyzed by Genome Sequencing, Transcriptome Profiling and Co-infection with Leishmania donovani.</title>
        <authorList>
            <person name="Kraeva N."/>
            <person name="Butenko A."/>
            <person name="Hlavacova J."/>
            <person name="Kostygov A."/>
            <person name="Myskova J."/>
            <person name="Grybchuk D."/>
            <person name="Lestinova T."/>
            <person name="Votypka J."/>
            <person name="Volf P."/>
            <person name="Opperdoes F."/>
            <person name="Flegontov P."/>
            <person name="Lukes J."/>
            <person name="Yurchenko V."/>
        </authorList>
    </citation>
    <scope>NUCLEOTIDE SEQUENCE [LARGE SCALE GENOMIC DNA]</scope>
    <source>
        <strain evidence="13 14">ATCC 30220</strain>
    </source>
</reference>
<evidence type="ECO:0000256" key="5">
    <source>
        <dbReference type="ARBA" id="ARBA00022448"/>
    </source>
</evidence>
<dbReference type="GO" id="GO:0034986">
    <property type="term" value="F:iron chaperone activity"/>
    <property type="evidence" value="ECO:0007669"/>
    <property type="project" value="TreeGrafter"/>
</dbReference>
<evidence type="ECO:0000256" key="8">
    <source>
        <dbReference type="ARBA" id="ARBA00023002"/>
    </source>
</evidence>
<sequence length="196" mass="21534">MRCALLLHPTVTRKTAMAAAASLASSPAVSLYCRLLASRMTVQSQYGGFLHTARRFASTTTGDDSGASKPKIVHYSKLGMDGFNDVKYNTAADEFLENLEAKLDSLDSAEVEDVNYSSGVLTIETSSRGTFIINKQAPNVQLWLSSPMSGPHHYDMVTSTSNGVETVYWRSDNDEHDLKERLEAELSEVLDDSFQL</sequence>
<dbReference type="Proteomes" id="UP000038009">
    <property type="component" value="Unassembled WGS sequence"/>
</dbReference>
<dbReference type="GO" id="GO:0004322">
    <property type="term" value="F:ferroxidase activity"/>
    <property type="evidence" value="ECO:0007669"/>
    <property type="project" value="UniProtKB-EC"/>
</dbReference>
<keyword evidence="11" id="KW-0496">Mitochondrion</keyword>
<evidence type="ECO:0000313" key="14">
    <source>
        <dbReference type="Proteomes" id="UP000038009"/>
    </source>
</evidence>
<comment type="catalytic activity">
    <reaction evidence="12">
        <text>4 Fe(2+) + O2 + 4 H(+) = 4 Fe(3+) + 2 H2O</text>
        <dbReference type="Rhea" id="RHEA:11148"/>
        <dbReference type="ChEBI" id="CHEBI:15377"/>
        <dbReference type="ChEBI" id="CHEBI:15378"/>
        <dbReference type="ChEBI" id="CHEBI:15379"/>
        <dbReference type="ChEBI" id="CHEBI:29033"/>
        <dbReference type="ChEBI" id="CHEBI:29034"/>
        <dbReference type="EC" id="1.16.3.1"/>
    </reaction>
</comment>
<evidence type="ECO:0000256" key="12">
    <source>
        <dbReference type="ARBA" id="ARBA00047990"/>
    </source>
</evidence>
<proteinExistence type="inferred from homology"/>
<name>A0A0N1I091_LEPSE</name>
<dbReference type="GO" id="GO:0008199">
    <property type="term" value="F:ferric iron binding"/>
    <property type="evidence" value="ECO:0007669"/>
    <property type="project" value="InterPro"/>
</dbReference>
<comment type="similarity">
    <text evidence="2">Belongs to the frataxin family.</text>
</comment>
<comment type="caution">
    <text evidence="13">The sequence shown here is derived from an EMBL/GenBank/DDBJ whole genome shotgun (WGS) entry which is preliminary data.</text>
</comment>
<dbReference type="GO" id="GO:0006879">
    <property type="term" value="P:intracellular iron ion homeostasis"/>
    <property type="evidence" value="ECO:0007669"/>
    <property type="project" value="UniProtKB-KW"/>
</dbReference>
<evidence type="ECO:0000256" key="10">
    <source>
        <dbReference type="ARBA" id="ARBA00023065"/>
    </source>
</evidence>